<organism evidence="5 6">
    <name type="scientific">Smittium culicis</name>
    <dbReference type="NCBI Taxonomy" id="133412"/>
    <lineage>
        <taxon>Eukaryota</taxon>
        <taxon>Fungi</taxon>
        <taxon>Fungi incertae sedis</taxon>
        <taxon>Zoopagomycota</taxon>
        <taxon>Kickxellomycotina</taxon>
        <taxon>Harpellomycetes</taxon>
        <taxon>Harpellales</taxon>
        <taxon>Legeriomycetaceae</taxon>
        <taxon>Smittium</taxon>
    </lineage>
</organism>
<feature type="region of interest" description="Disordered" evidence="3">
    <location>
        <begin position="306"/>
        <end position="327"/>
    </location>
</feature>
<keyword evidence="2" id="KW-0235">DNA replication</keyword>
<evidence type="ECO:0000313" key="6">
    <source>
        <dbReference type="Proteomes" id="UP000187283"/>
    </source>
</evidence>
<dbReference type="STRING" id="133412.A0A1R1XEV9"/>
<dbReference type="Pfam" id="PF01896">
    <property type="entry name" value="DNA_primase_S"/>
    <property type="match status" value="1"/>
</dbReference>
<dbReference type="GO" id="GO:0006269">
    <property type="term" value="P:DNA replication, synthesis of primer"/>
    <property type="evidence" value="ECO:0007669"/>
    <property type="project" value="UniProtKB-KW"/>
</dbReference>
<comment type="caution">
    <text evidence="5">The sequence shown here is derived from an EMBL/GenBank/DDBJ whole genome shotgun (WGS) entry which is preliminary data.</text>
</comment>
<accession>A0A1R1XEV9</accession>
<dbReference type="InterPro" id="IPR002755">
    <property type="entry name" value="DNA_primase_S"/>
</dbReference>
<reference evidence="5 6" key="1">
    <citation type="submission" date="2017-01" db="EMBL/GenBank/DDBJ databases">
        <authorList>
            <person name="Mah S.A."/>
            <person name="Swanson W.J."/>
            <person name="Moy G.W."/>
            <person name="Vacquier V.D."/>
        </authorList>
    </citation>
    <scope>NUCLEOTIDE SEQUENCE [LARGE SCALE GENOMIC DNA]</scope>
    <source>
        <strain evidence="5 6">GSMNP</strain>
    </source>
</reference>
<proteinExistence type="inferred from homology"/>
<dbReference type="Proteomes" id="UP000187283">
    <property type="component" value="Unassembled WGS sequence"/>
</dbReference>
<dbReference type="Gene3D" id="3.90.920.10">
    <property type="entry name" value="DNA primase, PRIM domain"/>
    <property type="match status" value="2"/>
</dbReference>
<keyword evidence="2" id="KW-0240">DNA-directed RNA polymerase</keyword>
<evidence type="ECO:0000313" key="5">
    <source>
        <dbReference type="EMBL" id="OMJ13175.1"/>
    </source>
</evidence>
<keyword evidence="2" id="KW-0639">Primosome</keyword>
<evidence type="ECO:0000256" key="1">
    <source>
        <dbReference type="ARBA" id="ARBA00009762"/>
    </source>
</evidence>
<evidence type="ECO:0000256" key="2">
    <source>
        <dbReference type="RuleBase" id="RU003514"/>
    </source>
</evidence>
<evidence type="ECO:0000256" key="3">
    <source>
        <dbReference type="SAM" id="MobiDB-lite"/>
    </source>
</evidence>
<dbReference type="EMBL" id="LSSN01003598">
    <property type="protein sequence ID" value="OMJ13175.1"/>
    <property type="molecule type" value="Genomic_DNA"/>
</dbReference>
<evidence type="ECO:0000313" key="4">
    <source>
        <dbReference type="EMBL" id="OMJ08178.1"/>
    </source>
</evidence>
<dbReference type="AlphaFoldDB" id="A0A1R1XEV9"/>
<protein>
    <recommendedName>
        <fullName evidence="2">DNA primase</fullName>
        <ecNumber evidence="2">2.7.7.-</ecNumber>
    </recommendedName>
</protein>
<keyword evidence="2" id="KW-0804">Transcription</keyword>
<dbReference type="EC" id="2.7.7.-" evidence="2"/>
<dbReference type="GO" id="GO:0000428">
    <property type="term" value="C:DNA-directed RNA polymerase complex"/>
    <property type="evidence" value="ECO:0007669"/>
    <property type="project" value="UniProtKB-KW"/>
</dbReference>
<sequence length="372" mass="43356">MVQEQNKMDIDSISSINAADNISDNDTEMDIDMSAVTQMHMDQFYKRLFPYETYYSWLNYSSKDDFGFKNILYVYSGRRGVHIWGGLNMSRKVNLGDGRNHPHVVRSLEIAKKCFENLVLQDQDILRLPSGWNKVLELCQSSEVSEKLNKKWALENEKHGIIEKKDKSNSSKTKKEQGIDSDEENEESISLGRWDELVIALEKDFKKRKEGRFITSQQLINEIILQYVYPRLDENVSTHVNHLLKSPFCIHPKTGKVCVPIPEYEFDKFNPLTVPTIVKLLIEIDKYDEIRRLKKNVSEEKSIDNKEIEISEDQEKGDKEAHDKSNDINKTAIEKSIPDIEKTSLNKYIKFFKIFVDRLPTVDNSFKDKLSF</sequence>
<dbReference type="GO" id="GO:0003899">
    <property type="term" value="F:DNA-directed RNA polymerase activity"/>
    <property type="evidence" value="ECO:0007669"/>
    <property type="project" value="InterPro"/>
</dbReference>
<keyword evidence="2" id="KW-0808">Transferase</keyword>
<name>A0A1R1XEV9_9FUNG</name>
<dbReference type="OrthoDB" id="19606at2759"/>
<gene>
    <name evidence="4" type="ORF">AYI70_g11711</name>
    <name evidence="5" type="ORF">AYI70_g8667</name>
</gene>
<feature type="region of interest" description="Disordered" evidence="3">
    <location>
        <begin position="163"/>
        <end position="187"/>
    </location>
</feature>
<feature type="compositionally biased region" description="Basic and acidic residues" evidence="3">
    <location>
        <begin position="163"/>
        <end position="178"/>
    </location>
</feature>
<dbReference type="PANTHER" id="PTHR10536">
    <property type="entry name" value="DNA PRIMASE SMALL SUBUNIT"/>
    <property type="match status" value="1"/>
</dbReference>
<comment type="similarity">
    <text evidence="1 2">Belongs to the eukaryotic-type primase small subunit family.</text>
</comment>
<dbReference type="EMBL" id="LSSN01005863">
    <property type="protein sequence ID" value="OMJ08178.1"/>
    <property type="molecule type" value="Genomic_DNA"/>
</dbReference>
<dbReference type="SUPFAM" id="SSF56747">
    <property type="entry name" value="Prim-pol domain"/>
    <property type="match status" value="1"/>
</dbReference>
<keyword evidence="6" id="KW-1185">Reference proteome</keyword>